<keyword evidence="2" id="KW-0472">Membrane</keyword>
<feature type="domain" description="TadE-like" evidence="3">
    <location>
        <begin position="27"/>
        <end position="69"/>
    </location>
</feature>
<dbReference type="OrthoDB" id="7349713at2"/>
<name>A0A0F5L4B4_9HYPH</name>
<dbReference type="RefSeq" id="WP_046136832.1">
    <property type="nucleotide sequence ID" value="NZ_FQVC01000007.1"/>
</dbReference>
<evidence type="ECO:0000313" key="7">
    <source>
        <dbReference type="Proteomes" id="UP000184533"/>
    </source>
</evidence>
<gene>
    <name evidence="5" type="ORF">SAMN02745223_02637</name>
    <name evidence="4" type="ORF">VW29_18880</name>
</gene>
<dbReference type="EMBL" id="LAJF01000143">
    <property type="protein sequence ID" value="KKB77029.1"/>
    <property type="molecule type" value="Genomic_DNA"/>
</dbReference>
<accession>A0A0F5L4B4</accession>
<proteinExistence type="predicted"/>
<dbReference type="Pfam" id="PF07811">
    <property type="entry name" value="TadE"/>
    <property type="match status" value="1"/>
</dbReference>
<evidence type="ECO:0000313" key="6">
    <source>
        <dbReference type="Proteomes" id="UP000033608"/>
    </source>
</evidence>
<keyword evidence="2" id="KW-0812">Transmembrane</keyword>
<evidence type="ECO:0000259" key="3">
    <source>
        <dbReference type="Pfam" id="PF07811"/>
    </source>
</evidence>
<dbReference type="PATRIC" id="fig|1121477.3.peg.548"/>
<dbReference type="InterPro" id="IPR012495">
    <property type="entry name" value="TadE-like_dom"/>
</dbReference>
<reference evidence="4 6" key="1">
    <citation type="submission" date="2015-03" db="EMBL/GenBank/DDBJ databases">
        <authorList>
            <person name="Hassan Y.I."/>
            <person name="Lepp D."/>
            <person name="Zhou T."/>
        </authorList>
    </citation>
    <scope>NUCLEOTIDE SEQUENCE [LARGE SCALE GENOMIC DNA]</scope>
    <source>
        <strain evidence="4 6">DSM 17137</strain>
    </source>
</reference>
<sequence>MNKTTPSLLDRLRMVARRNRFARDERGVTMIEFGLLAVPFFAILGAILETSVVFLAGQVLDSSVNNASRLIRTGQAGNFTIERFQKTICDNLYGMFRDCDQLRINVNNVTDFTSTIITSPIVTPCAAECSWAIPAQYDPGQGGSIIMVRVYYKWPVILNWPDALLPGGFTLADQPDGSRLLGAVRIFRNEPFTGSGSGSGSGSGTGTGGSGSGT</sequence>
<dbReference type="EMBL" id="FQVC01000007">
    <property type="protein sequence ID" value="SHF42827.1"/>
    <property type="molecule type" value="Genomic_DNA"/>
</dbReference>
<keyword evidence="2" id="KW-1133">Transmembrane helix</keyword>
<dbReference type="STRING" id="1121477.SAMN02745223_02637"/>
<keyword evidence="6" id="KW-1185">Reference proteome</keyword>
<evidence type="ECO:0000256" key="1">
    <source>
        <dbReference type="SAM" id="MobiDB-lite"/>
    </source>
</evidence>
<feature type="compositionally biased region" description="Gly residues" evidence="1">
    <location>
        <begin position="195"/>
        <end position="214"/>
    </location>
</feature>
<evidence type="ECO:0000313" key="5">
    <source>
        <dbReference type="EMBL" id="SHF42827.1"/>
    </source>
</evidence>
<reference evidence="5 7" key="2">
    <citation type="submission" date="2016-11" db="EMBL/GenBank/DDBJ databases">
        <authorList>
            <person name="Jaros S."/>
            <person name="Januszkiewicz K."/>
            <person name="Wedrychowicz H."/>
        </authorList>
    </citation>
    <scope>NUCLEOTIDE SEQUENCE [LARGE SCALE GENOMIC DNA]</scope>
    <source>
        <strain evidence="5 7">DSM 17137</strain>
    </source>
</reference>
<protein>
    <submittedName>
        <fullName evidence="5">Flp pilus assembly protein TadG</fullName>
    </submittedName>
</protein>
<dbReference type="AlphaFoldDB" id="A0A0F5L4B4"/>
<feature type="region of interest" description="Disordered" evidence="1">
    <location>
        <begin position="192"/>
        <end position="214"/>
    </location>
</feature>
<organism evidence="4 6">
    <name type="scientific">Devosia limi DSM 17137</name>
    <dbReference type="NCBI Taxonomy" id="1121477"/>
    <lineage>
        <taxon>Bacteria</taxon>
        <taxon>Pseudomonadati</taxon>
        <taxon>Pseudomonadota</taxon>
        <taxon>Alphaproteobacteria</taxon>
        <taxon>Hyphomicrobiales</taxon>
        <taxon>Devosiaceae</taxon>
        <taxon>Devosia</taxon>
    </lineage>
</organism>
<dbReference type="Proteomes" id="UP000033608">
    <property type="component" value="Unassembled WGS sequence"/>
</dbReference>
<evidence type="ECO:0000313" key="4">
    <source>
        <dbReference type="EMBL" id="KKB77029.1"/>
    </source>
</evidence>
<feature type="transmembrane region" description="Helical" evidence="2">
    <location>
        <begin position="27"/>
        <end position="48"/>
    </location>
</feature>
<evidence type="ECO:0000256" key="2">
    <source>
        <dbReference type="SAM" id="Phobius"/>
    </source>
</evidence>
<dbReference type="Proteomes" id="UP000184533">
    <property type="component" value="Unassembled WGS sequence"/>
</dbReference>